<dbReference type="EMBL" id="BK015410">
    <property type="protein sequence ID" value="DAE05448.1"/>
    <property type="molecule type" value="Genomic_DNA"/>
</dbReference>
<organism evidence="1">
    <name type="scientific">Siphoviridae sp. ctMkg9</name>
    <dbReference type="NCBI Taxonomy" id="2825463"/>
    <lineage>
        <taxon>Viruses</taxon>
        <taxon>Duplodnaviria</taxon>
        <taxon>Heunggongvirae</taxon>
        <taxon>Uroviricota</taxon>
        <taxon>Caudoviricetes</taxon>
    </lineage>
</organism>
<sequence>MKVDYIVAFSNIQKQQILDKYGLDGGRTQKVIDSSFMGYVDKYMPQDSNQMITSMYDSTKVGSGEIDINTPYSHYQHEGEKYIDPKYKIGAFHDPISGRYWSRPNIKKVPSGKKLNYHGGALRGDHFVERMLADHFEDILNAGQKEIDK</sequence>
<proteinExistence type="predicted"/>
<reference evidence="1" key="1">
    <citation type="journal article" date="2021" name="Proc. Natl. Acad. Sci. U.S.A.">
        <title>A Catalog of Tens of Thousands of Viruses from Human Metagenomes Reveals Hidden Associations with Chronic Diseases.</title>
        <authorList>
            <person name="Tisza M.J."/>
            <person name="Buck C.B."/>
        </authorList>
    </citation>
    <scope>NUCLEOTIDE SEQUENCE</scope>
    <source>
        <strain evidence="1">CtMkg9</strain>
    </source>
</reference>
<evidence type="ECO:0000313" key="1">
    <source>
        <dbReference type="EMBL" id="DAE05448.1"/>
    </source>
</evidence>
<accession>A0A8S5PFK8</accession>
<name>A0A8S5PFK8_9CAUD</name>
<protein>
    <submittedName>
        <fullName evidence="1">Minor capsid protein</fullName>
    </submittedName>
</protein>